<feature type="domain" description="Thioredoxin" evidence="6">
    <location>
        <begin position="330"/>
        <end position="472"/>
    </location>
</feature>
<accession>A0A9X2XNI1</accession>
<keyword evidence="5" id="KW-0732">Signal</keyword>
<dbReference type="InterPro" id="IPR013766">
    <property type="entry name" value="Thioredoxin_domain"/>
</dbReference>
<reference evidence="7" key="2">
    <citation type="submission" date="2023-04" db="EMBL/GenBank/DDBJ databases">
        <title>Paracnuella aquatica gen. nov., sp. nov., a member of the family Chitinophagaceae isolated from a hot spring.</title>
        <authorList>
            <person name="Wang C."/>
        </authorList>
    </citation>
    <scope>NUCLEOTIDE SEQUENCE</scope>
    <source>
        <strain evidence="7">LB-8</strain>
    </source>
</reference>
<dbReference type="CDD" id="cd02966">
    <property type="entry name" value="TlpA_like_family"/>
    <property type="match status" value="1"/>
</dbReference>
<dbReference type="GO" id="GO:0030313">
    <property type="term" value="C:cell envelope"/>
    <property type="evidence" value="ECO:0007669"/>
    <property type="project" value="UniProtKB-SubCell"/>
</dbReference>
<evidence type="ECO:0000313" key="8">
    <source>
        <dbReference type="Proteomes" id="UP001155483"/>
    </source>
</evidence>
<dbReference type="GO" id="GO:0016491">
    <property type="term" value="F:oxidoreductase activity"/>
    <property type="evidence" value="ECO:0007669"/>
    <property type="project" value="InterPro"/>
</dbReference>
<dbReference type="PROSITE" id="PS51352">
    <property type="entry name" value="THIOREDOXIN_2"/>
    <property type="match status" value="1"/>
</dbReference>
<dbReference type="RefSeq" id="WP_279296263.1">
    <property type="nucleotide sequence ID" value="NZ_JAOTIF010000003.1"/>
</dbReference>
<dbReference type="PANTHER" id="PTHR42852:SF6">
    <property type="entry name" value="THIOL:DISULFIDE INTERCHANGE PROTEIN DSBE"/>
    <property type="match status" value="1"/>
</dbReference>
<comment type="subcellular location">
    <subcellularLocation>
        <location evidence="1">Cell envelope</location>
    </subcellularLocation>
</comment>
<keyword evidence="4" id="KW-0676">Redox-active center</keyword>
<organism evidence="7 8">
    <name type="scientific">Paraflavisolibacter caeni</name>
    <dbReference type="NCBI Taxonomy" id="2982496"/>
    <lineage>
        <taxon>Bacteria</taxon>
        <taxon>Pseudomonadati</taxon>
        <taxon>Bacteroidota</taxon>
        <taxon>Chitinophagia</taxon>
        <taxon>Chitinophagales</taxon>
        <taxon>Chitinophagaceae</taxon>
        <taxon>Paraflavisolibacter</taxon>
    </lineage>
</organism>
<keyword evidence="2" id="KW-0201">Cytochrome c-type biogenesis</keyword>
<dbReference type="Pfam" id="PF08534">
    <property type="entry name" value="Redoxin"/>
    <property type="match status" value="1"/>
</dbReference>
<evidence type="ECO:0000259" key="6">
    <source>
        <dbReference type="PROSITE" id="PS51352"/>
    </source>
</evidence>
<evidence type="ECO:0000256" key="3">
    <source>
        <dbReference type="ARBA" id="ARBA00023157"/>
    </source>
</evidence>
<keyword evidence="8" id="KW-1185">Reference proteome</keyword>
<keyword evidence="3" id="KW-1015">Disulfide bond</keyword>
<dbReference type="EMBL" id="JAOTIF010000003">
    <property type="protein sequence ID" value="MCU7548818.1"/>
    <property type="molecule type" value="Genomic_DNA"/>
</dbReference>
<evidence type="ECO:0000256" key="2">
    <source>
        <dbReference type="ARBA" id="ARBA00022748"/>
    </source>
</evidence>
<dbReference type="InterPro" id="IPR013740">
    <property type="entry name" value="Redoxin"/>
</dbReference>
<dbReference type="InterPro" id="IPR050553">
    <property type="entry name" value="Thioredoxin_ResA/DsbE_sf"/>
</dbReference>
<evidence type="ECO:0000256" key="5">
    <source>
        <dbReference type="SAM" id="SignalP"/>
    </source>
</evidence>
<proteinExistence type="predicted"/>
<evidence type="ECO:0000313" key="7">
    <source>
        <dbReference type="EMBL" id="MCU7548818.1"/>
    </source>
</evidence>
<feature type="signal peptide" evidence="5">
    <location>
        <begin position="1"/>
        <end position="20"/>
    </location>
</feature>
<dbReference type="GO" id="GO:0017004">
    <property type="term" value="P:cytochrome complex assembly"/>
    <property type="evidence" value="ECO:0007669"/>
    <property type="project" value="UniProtKB-KW"/>
</dbReference>
<dbReference type="PANTHER" id="PTHR42852">
    <property type="entry name" value="THIOL:DISULFIDE INTERCHANGE PROTEIN DSBE"/>
    <property type="match status" value="1"/>
</dbReference>
<dbReference type="InterPro" id="IPR017937">
    <property type="entry name" value="Thioredoxin_CS"/>
</dbReference>
<reference evidence="7" key="1">
    <citation type="submission" date="2022-09" db="EMBL/GenBank/DDBJ databases">
        <authorList>
            <person name="Yuan C."/>
            <person name="Ke Z."/>
        </authorList>
    </citation>
    <scope>NUCLEOTIDE SEQUENCE</scope>
    <source>
        <strain evidence="7">LB-8</strain>
    </source>
</reference>
<dbReference type="SUPFAM" id="SSF52833">
    <property type="entry name" value="Thioredoxin-like"/>
    <property type="match status" value="1"/>
</dbReference>
<dbReference type="InterPro" id="IPR036249">
    <property type="entry name" value="Thioredoxin-like_sf"/>
</dbReference>
<evidence type="ECO:0000256" key="1">
    <source>
        <dbReference type="ARBA" id="ARBA00004196"/>
    </source>
</evidence>
<dbReference type="PROSITE" id="PS00194">
    <property type="entry name" value="THIOREDOXIN_1"/>
    <property type="match status" value="1"/>
</dbReference>
<protein>
    <submittedName>
        <fullName evidence="7">TlpA family protein disulfide reductase</fullName>
    </submittedName>
</protein>
<dbReference type="Proteomes" id="UP001155483">
    <property type="component" value="Unassembled WGS sequence"/>
</dbReference>
<dbReference type="AlphaFoldDB" id="A0A9X2XNI1"/>
<gene>
    <name evidence="7" type="ORF">OCK74_06795</name>
</gene>
<dbReference type="Gene3D" id="3.40.30.10">
    <property type="entry name" value="Glutaredoxin"/>
    <property type="match status" value="1"/>
</dbReference>
<name>A0A9X2XNI1_9BACT</name>
<sequence length="474" mass="53668">MKKLLAFLLLFKLSIAGASADSIKTTINCTIHGLKKEGGLNELPSGLFLYELKNGEAVSLGFQRPDAQGNCSFDLDVKEGVYFFKKAGGHGLDFKYTIYIKAGEQKKVDFYLGNLSIDYDSCVITKPNVETKCLQAWLEAMNKYKKETMQIPLGNSLVKKYGQFQKITASFLASNKTANTFFNAWLADKVYTDLQYVRAASYFRFGRVNTRYDSSAAVQSFYKPLYNQKIINDARSLRSEHGMELLDYTFGYWKVNEGSSQEKVVANYFSPENASKISNSTVKVAFLLHKMPGIKKYEDFVKYVQPNKNLFVTEKQKAAYSKAYNDLGPFAKGNLGYNFELKDINDKTYTLAGFKGKVVVIDMWAMWCAPCLAEKPVMEKIAESYHDRNDIVFVGVSTDGLSKKEVWKAFVKKRGFTSIELLSNHTESIQKYYMIEGIPRFLIFDKEGKIVTVDAPRPSDPAFKKLIDQTLGLK</sequence>
<comment type="caution">
    <text evidence="7">The sequence shown here is derived from an EMBL/GenBank/DDBJ whole genome shotgun (WGS) entry which is preliminary data.</text>
</comment>
<evidence type="ECO:0000256" key="4">
    <source>
        <dbReference type="ARBA" id="ARBA00023284"/>
    </source>
</evidence>
<feature type="chain" id="PRO_5040930735" evidence="5">
    <location>
        <begin position="21"/>
        <end position="474"/>
    </location>
</feature>